<name>A0ABW8ERM9_STRT5</name>
<comment type="caution">
    <text evidence="2">The sequence shown here is derived from an EMBL/GenBank/DDBJ whole genome shotgun (WGS) entry which is preliminary data.</text>
</comment>
<sequence length="96" mass="10984">MEYWCVNWLHDFPGDLVTIYSEIGDDGYETRKVHLYRDGRTVRADEQHESVEIGLSEVPVGDIAEVDLQPEFQASVVTRAMFEDAWKAAPWPVRGS</sequence>
<dbReference type="InterPro" id="IPR049248">
    <property type="entry name" value="DUF6881"/>
</dbReference>
<organism evidence="2 3">
    <name type="scientific">Streptomyces toxytricini</name>
    <name type="common">Actinomyces toxytricini</name>
    <dbReference type="NCBI Taxonomy" id="67369"/>
    <lineage>
        <taxon>Bacteria</taxon>
        <taxon>Bacillati</taxon>
        <taxon>Actinomycetota</taxon>
        <taxon>Actinomycetes</taxon>
        <taxon>Kitasatosporales</taxon>
        <taxon>Streptomycetaceae</taxon>
        <taxon>Streptomyces</taxon>
    </lineage>
</organism>
<dbReference type="RefSeq" id="WP_402387903.1">
    <property type="nucleotide sequence ID" value="NZ_JBIUYY010000025.1"/>
</dbReference>
<feature type="domain" description="DUF6881" evidence="1">
    <location>
        <begin position="2"/>
        <end position="89"/>
    </location>
</feature>
<reference evidence="2 3" key="1">
    <citation type="submission" date="2024-10" db="EMBL/GenBank/DDBJ databases">
        <title>The Natural Products Discovery Center: Release of the First 8490 Sequenced Strains for Exploring Actinobacteria Biosynthetic Diversity.</title>
        <authorList>
            <person name="Kalkreuter E."/>
            <person name="Kautsar S.A."/>
            <person name="Yang D."/>
            <person name="Bader C.D."/>
            <person name="Teijaro C.N."/>
            <person name="Fluegel L."/>
            <person name="Davis C.M."/>
            <person name="Simpson J.R."/>
            <person name="Lauterbach L."/>
            <person name="Steele A.D."/>
            <person name="Gui C."/>
            <person name="Meng S."/>
            <person name="Li G."/>
            <person name="Viehrig K."/>
            <person name="Ye F."/>
            <person name="Su P."/>
            <person name="Kiefer A.F."/>
            <person name="Nichols A."/>
            <person name="Cepeda A.J."/>
            <person name="Yan W."/>
            <person name="Fan B."/>
            <person name="Jiang Y."/>
            <person name="Adhikari A."/>
            <person name="Zheng C.-J."/>
            <person name="Schuster L."/>
            <person name="Cowan T.M."/>
            <person name="Smanski M.J."/>
            <person name="Chevrette M.G."/>
            <person name="De Carvalho L.P.S."/>
            <person name="Shen B."/>
        </authorList>
    </citation>
    <scope>NUCLEOTIDE SEQUENCE [LARGE SCALE GENOMIC DNA]</scope>
    <source>
        <strain evidence="2 3">NPDC087220</strain>
    </source>
</reference>
<evidence type="ECO:0000313" key="2">
    <source>
        <dbReference type="EMBL" id="MFJ2825932.1"/>
    </source>
</evidence>
<gene>
    <name evidence="2" type="ORF">ACIO7M_33225</name>
</gene>
<evidence type="ECO:0000259" key="1">
    <source>
        <dbReference type="Pfam" id="PF21812"/>
    </source>
</evidence>
<accession>A0ABW8ERM9</accession>
<proteinExistence type="predicted"/>
<evidence type="ECO:0000313" key="3">
    <source>
        <dbReference type="Proteomes" id="UP001617351"/>
    </source>
</evidence>
<keyword evidence="3" id="KW-1185">Reference proteome</keyword>
<protein>
    <submittedName>
        <fullName evidence="2">DUF6881 domain-containing protein</fullName>
    </submittedName>
</protein>
<dbReference type="Proteomes" id="UP001617351">
    <property type="component" value="Unassembled WGS sequence"/>
</dbReference>
<dbReference type="Pfam" id="PF21812">
    <property type="entry name" value="DUF6881"/>
    <property type="match status" value="1"/>
</dbReference>
<dbReference type="EMBL" id="JBIUYY010000025">
    <property type="protein sequence ID" value="MFJ2825932.1"/>
    <property type="molecule type" value="Genomic_DNA"/>
</dbReference>